<organism evidence="6 7">
    <name type="scientific">Tetrabaena socialis</name>
    <dbReference type="NCBI Taxonomy" id="47790"/>
    <lineage>
        <taxon>Eukaryota</taxon>
        <taxon>Viridiplantae</taxon>
        <taxon>Chlorophyta</taxon>
        <taxon>core chlorophytes</taxon>
        <taxon>Chlorophyceae</taxon>
        <taxon>CS clade</taxon>
        <taxon>Chlamydomonadales</taxon>
        <taxon>Tetrabaenaceae</taxon>
        <taxon>Tetrabaena</taxon>
    </lineage>
</organism>
<evidence type="ECO:0000256" key="4">
    <source>
        <dbReference type="ARBA" id="ARBA00023136"/>
    </source>
</evidence>
<keyword evidence="4 5" id="KW-0472">Membrane</keyword>
<sequence length="254" mass="27172">DKPEDLGFPPVEPVAVKPAAAKDEKPKSDLWESLLNNVLKNPFIWGMALTYFFIYVVRQGVTSWFVFYLIKEKGIEDAAQAAVRVSGLELGGLVGSLVAGRLSDGLIRGANGKGGNVGKRVTVVMWYTVGIAAALLSFQALPAAVPAAIQWANVFMIGFFLYGPQMLIGLCGAELVGPDAVGASEGFLGWIAYLGAANAGIPLSIIVKEYGWNAYFTTLVVACGLAVLLLSPMTKLKSYVQREATRKERLAKAE</sequence>
<dbReference type="GO" id="GO:0012505">
    <property type="term" value="C:endomembrane system"/>
    <property type="evidence" value="ECO:0007669"/>
    <property type="project" value="UniProtKB-SubCell"/>
</dbReference>
<dbReference type="EMBL" id="PGGS01000023">
    <property type="protein sequence ID" value="PNH11713.1"/>
    <property type="molecule type" value="Genomic_DNA"/>
</dbReference>
<dbReference type="SUPFAM" id="SSF103473">
    <property type="entry name" value="MFS general substrate transporter"/>
    <property type="match status" value="1"/>
</dbReference>
<comment type="subcellular location">
    <subcellularLocation>
        <location evidence="1">Endomembrane system</location>
        <topology evidence="1">Multi-pass membrane protein</topology>
    </subcellularLocation>
</comment>
<dbReference type="InterPro" id="IPR051337">
    <property type="entry name" value="OPA_Antiporter"/>
</dbReference>
<feature type="non-terminal residue" evidence="6">
    <location>
        <position position="1"/>
    </location>
</feature>
<feature type="transmembrane region" description="Helical" evidence="5">
    <location>
        <begin position="187"/>
        <end position="206"/>
    </location>
</feature>
<gene>
    <name evidence="6" type="ORF">TSOC_001415</name>
</gene>
<protein>
    <submittedName>
        <fullName evidence="6">Putative hexose phosphate transport protein</fullName>
    </submittedName>
</protein>
<dbReference type="GO" id="GO:0035435">
    <property type="term" value="P:phosphate ion transmembrane transport"/>
    <property type="evidence" value="ECO:0007669"/>
    <property type="project" value="TreeGrafter"/>
</dbReference>
<feature type="transmembrane region" description="Helical" evidence="5">
    <location>
        <begin position="123"/>
        <end position="145"/>
    </location>
</feature>
<evidence type="ECO:0000256" key="1">
    <source>
        <dbReference type="ARBA" id="ARBA00004127"/>
    </source>
</evidence>
<dbReference type="GO" id="GO:0061513">
    <property type="term" value="F:glucose 6-phosphate:phosphate antiporter activity"/>
    <property type="evidence" value="ECO:0007669"/>
    <property type="project" value="TreeGrafter"/>
</dbReference>
<feature type="transmembrane region" description="Helical" evidence="5">
    <location>
        <begin position="151"/>
        <end position="175"/>
    </location>
</feature>
<evidence type="ECO:0000256" key="2">
    <source>
        <dbReference type="ARBA" id="ARBA00022692"/>
    </source>
</evidence>
<dbReference type="AlphaFoldDB" id="A0A2J8AGQ8"/>
<evidence type="ECO:0000313" key="7">
    <source>
        <dbReference type="Proteomes" id="UP000236333"/>
    </source>
</evidence>
<dbReference type="GO" id="GO:0016020">
    <property type="term" value="C:membrane"/>
    <property type="evidence" value="ECO:0007669"/>
    <property type="project" value="UniProtKB-ARBA"/>
</dbReference>
<reference evidence="6 7" key="1">
    <citation type="journal article" date="2017" name="Mol. Biol. Evol.">
        <title>The 4-celled Tetrabaena socialis nuclear genome reveals the essential components for genetic control of cell number at the origin of multicellularity in the volvocine lineage.</title>
        <authorList>
            <person name="Featherston J."/>
            <person name="Arakaki Y."/>
            <person name="Hanschen E.R."/>
            <person name="Ferris P.J."/>
            <person name="Michod R.E."/>
            <person name="Olson B.J.S.C."/>
            <person name="Nozaki H."/>
            <person name="Durand P.M."/>
        </authorList>
    </citation>
    <scope>NUCLEOTIDE SEQUENCE [LARGE SCALE GENOMIC DNA]</scope>
    <source>
        <strain evidence="6 7">NIES-571</strain>
    </source>
</reference>
<feature type="transmembrane region" description="Helical" evidence="5">
    <location>
        <begin position="212"/>
        <end position="230"/>
    </location>
</feature>
<dbReference type="Pfam" id="PF07690">
    <property type="entry name" value="MFS_1"/>
    <property type="match status" value="1"/>
</dbReference>
<feature type="transmembrane region" description="Helical" evidence="5">
    <location>
        <begin position="43"/>
        <end position="70"/>
    </location>
</feature>
<accession>A0A2J8AGQ8</accession>
<dbReference type="OrthoDB" id="3639251at2759"/>
<evidence type="ECO:0000256" key="5">
    <source>
        <dbReference type="SAM" id="Phobius"/>
    </source>
</evidence>
<evidence type="ECO:0000256" key="3">
    <source>
        <dbReference type="ARBA" id="ARBA00022989"/>
    </source>
</evidence>
<dbReference type="InterPro" id="IPR036259">
    <property type="entry name" value="MFS_trans_sf"/>
</dbReference>
<keyword evidence="2 5" id="KW-0812">Transmembrane</keyword>
<keyword evidence="7" id="KW-1185">Reference proteome</keyword>
<keyword evidence="3 5" id="KW-1133">Transmembrane helix</keyword>
<dbReference type="PANTHER" id="PTHR43826">
    <property type="entry name" value="GLUCOSE-6-PHOSPHATE EXCHANGER SLC37A4"/>
    <property type="match status" value="1"/>
</dbReference>
<comment type="caution">
    <text evidence="6">The sequence shown here is derived from an EMBL/GenBank/DDBJ whole genome shotgun (WGS) entry which is preliminary data.</text>
</comment>
<proteinExistence type="predicted"/>
<dbReference type="InterPro" id="IPR011701">
    <property type="entry name" value="MFS"/>
</dbReference>
<dbReference type="PANTHER" id="PTHR43826:SF3">
    <property type="entry name" value="GLUCOSE-6-PHOSPHATE EXCHANGER SLC37A4"/>
    <property type="match status" value="1"/>
</dbReference>
<evidence type="ECO:0000313" key="6">
    <source>
        <dbReference type="EMBL" id="PNH11713.1"/>
    </source>
</evidence>
<name>A0A2J8AGQ8_9CHLO</name>
<dbReference type="Gene3D" id="1.20.1250.20">
    <property type="entry name" value="MFS general substrate transporter like domains"/>
    <property type="match status" value="1"/>
</dbReference>
<dbReference type="Proteomes" id="UP000236333">
    <property type="component" value="Unassembled WGS sequence"/>
</dbReference>